<keyword evidence="1" id="KW-1133">Transmembrane helix</keyword>
<dbReference type="Pfam" id="PF04892">
    <property type="entry name" value="VanZ"/>
    <property type="match status" value="1"/>
</dbReference>
<feature type="transmembrane region" description="Helical" evidence="1">
    <location>
        <begin position="43"/>
        <end position="61"/>
    </location>
</feature>
<dbReference type="InterPro" id="IPR006976">
    <property type="entry name" value="VanZ-like"/>
</dbReference>
<feature type="transmembrane region" description="Helical" evidence="1">
    <location>
        <begin position="112"/>
        <end position="134"/>
    </location>
</feature>
<evidence type="ECO:0000313" key="4">
    <source>
        <dbReference type="Proteomes" id="UP000070174"/>
    </source>
</evidence>
<feature type="transmembrane region" description="Helical" evidence="1">
    <location>
        <begin position="173"/>
        <end position="191"/>
    </location>
</feature>
<feature type="transmembrane region" description="Helical" evidence="1">
    <location>
        <begin position="6"/>
        <end position="31"/>
    </location>
</feature>
<dbReference type="InterPro" id="IPR053150">
    <property type="entry name" value="Teicoplanin_resist-assoc"/>
</dbReference>
<dbReference type="EMBL" id="LRQE01000021">
    <property type="protein sequence ID" value="KXA31050.1"/>
    <property type="molecule type" value="Genomic_DNA"/>
</dbReference>
<sequence>MRLFLFFAARIIPAFIISFVGFSLIRVKFFAHRKKNSTGFREFLLSLFVAYLVFLAIMLFTPNSYIASSGINLTNENFDFVGNFKDRITSGAWGVNLVPFRTMRNYIKYSGFLHTLINIFGNIIIFIPFGILLPEIFPKFRKLLKILGGSIAASFFVEFIQFFIGRSVDIDDLILNVFGALIGYLIWQKVLRYKFAEKKRKRRRLRAPEIDKDQAI</sequence>
<keyword evidence="1" id="KW-0812">Transmembrane</keyword>
<name>A0A133PQX9_9FIRM</name>
<dbReference type="PANTHER" id="PTHR36834">
    <property type="entry name" value="MEMBRANE PROTEIN-RELATED"/>
    <property type="match status" value="1"/>
</dbReference>
<dbReference type="AlphaFoldDB" id="A0A133PQX9"/>
<dbReference type="PANTHER" id="PTHR36834:SF1">
    <property type="entry name" value="INTEGRAL MEMBRANE PROTEIN"/>
    <property type="match status" value="1"/>
</dbReference>
<reference evidence="3 4" key="1">
    <citation type="submission" date="2016-01" db="EMBL/GenBank/DDBJ databases">
        <authorList>
            <person name="Oliw E.H."/>
        </authorList>
    </citation>
    <scope>NUCLEOTIDE SEQUENCE [LARGE SCALE GENOMIC DNA]</scope>
    <source>
        <strain evidence="3 4">CMW7756A</strain>
    </source>
</reference>
<protein>
    <submittedName>
        <fullName evidence="3">VanZ-like protein</fullName>
    </submittedName>
</protein>
<dbReference type="Proteomes" id="UP000070174">
    <property type="component" value="Unassembled WGS sequence"/>
</dbReference>
<dbReference type="RefSeq" id="WP_060799876.1">
    <property type="nucleotide sequence ID" value="NZ_KQ957096.1"/>
</dbReference>
<organism evidence="3">
    <name type="scientific">Peptoniphilus harei</name>
    <dbReference type="NCBI Taxonomy" id="54005"/>
    <lineage>
        <taxon>Bacteria</taxon>
        <taxon>Bacillati</taxon>
        <taxon>Bacillota</taxon>
        <taxon>Tissierellia</taxon>
        <taxon>Tissierellales</taxon>
        <taxon>Peptoniphilaceae</taxon>
        <taxon>Peptoniphilus</taxon>
    </lineage>
</organism>
<accession>A0A133PQX9</accession>
<dbReference type="PATRIC" id="fig|54005.3.peg.638"/>
<feature type="domain" description="VanZ-like" evidence="2">
    <location>
        <begin position="48"/>
        <end position="188"/>
    </location>
</feature>
<comment type="caution">
    <text evidence="3">The sequence shown here is derived from an EMBL/GenBank/DDBJ whole genome shotgun (WGS) entry which is preliminary data.</text>
</comment>
<evidence type="ECO:0000313" key="3">
    <source>
        <dbReference type="EMBL" id="KXA31050.1"/>
    </source>
</evidence>
<evidence type="ECO:0000256" key="1">
    <source>
        <dbReference type="SAM" id="Phobius"/>
    </source>
</evidence>
<gene>
    <name evidence="3" type="ORF">HMPREF3229_00649</name>
</gene>
<evidence type="ECO:0000259" key="2">
    <source>
        <dbReference type="Pfam" id="PF04892"/>
    </source>
</evidence>
<feature type="transmembrane region" description="Helical" evidence="1">
    <location>
        <begin position="146"/>
        <end position="167"/>
    </location>
</feature>
<keyword evidence="1" id="KW-0472">Membrane</keyword>
<proteinExistence type="predicted"/>